<dbReference type="GO" id="GO:0003677">
    <property type="term" value="F:DNA binding"/>
    <property type="evidence" value="ECO:0007669"/>
    <property type="project" value="InterPro"/>
</dbReference>
<evidence type="ECO:0000313" key="4">
    <source>
        <dbReference type="EMBL" id="TCP17115.1"/>
    </source>
</evidence>
<dbReference type="GO" id="GO:0004803">
    <property type="term" value="F:transposase activity"/>
    <property type="evidence" value="ECO:0007669"/>
    <property type="project" value="InterPro"/>
</dbReference>
<feature type="domain" description="Transposase IS4-like" evidence="2">
    <location>
        <begin position="105"/>
        <end position="329"/>
    </location>
</feature>
<dbReference type="Proteomes" id="UP000295182">
    <property type="component" value="Unassembled WGS sequence"/>
</dbReference>
<sequence>MAELSALLDPVWIEQALEATGKASIRRRKLPAEHAVWLVIGLALFRRMPLWQVVQQMALTLDGKDIPAPSASVQARQRLGPESMAHLFTLLTKAWGRAHEVQAGQMRVLAVDGVVWSAPDSTHNRQELGSGQTQYGPQPWPMVRAVCLLDTDSHELLDAQLGDYGHGELTLAAGLQGLDHSITLFDRAYFSAAFLLDWQQAGQQRHWLMRARDKLRYEVVQTLGEGDWLIRMPVSPRARQLRPELSSHWQARLVQVHAGGKIRRFITSMLEPHRFAAMELAQLYRQRWEIELGFRDIKQSLQQGQAVLRSKQPELVKQEVWGVLIAYTLLRRWMRLMAQHAGVEPARISFHTARHAIVGAINTVHLARAGAVPELLLRLLAQAQHFVLPPRRTGRSFPREVKRSTRSKYPPKKCQSAVN</sequence>
<dbReference type="PANTHER" id="PTHR37529">
    <property type="entry name" value="TRANSPOSASE INSG FOR INSERTION SEQUENCE ELEMENT IS4-RELATED"/>
    <property type="match status" value="1"/>
</dbReference>
<organism evidence="4 5">
    <name type="scientific">Simplicispira metamorpha</name>
    <dbReference type="NCBI Taxonomy" id="80881"/>
    <lineage>
        <taxon>Bacteria</taxon>
        <taxon>Pseudomonadati</taxon>
        <taxon>Pseudomonadota</taxon>
        <taxon>Betaproteobacteria</taxon>
        <taxon>Burkholderiales</taxon>
        <taxon>Comamonadaceae</taxon>
        <taxon>Simplicispira</taxon>
    </lineage>
</organism>
<dbReference type="EMBL" id="SLXH01000014">
    <property type="protein sequence ID" value="TCP17115.1"/>
    <property type="molecule type" value="Genomic_DNA"/>
</dbReference>
<keyword evidence="5" id="KW-1185">Reference proteome</keyword>
<dbReference type="GO" id="GO:0006313">
    <property type="term" value="P:DNA transposition"/>
    <property type="evidence" value="ECO:0007669"/>
    <property type="project" value="InterPro"/>
</dbReference>
<evidence type="ECO:0000259" key="2">
    <source>
        <dbReference type="Pfam" id="PF01609"/>
    </source>
</evidence>
<dbReference type="Pfam" id="PF01609">
    <property type="entry name" value="DDE_Tnp_1"/>
    <property type="match status" value="1"/>
</dbReference>
<dbReference type="InterPro" id="IPR024473">
    <property type="entry name" value="Transposases_IS4_N"/>
</dbReference>
<feature type="region of interest" description="Disordered" evidence="1">
    <location>
        <begin position="394"/>
        <end position="419"/>
    </location>
</feature>
<dbReference type="PANTHER" id="PTHR37529:SF1">
    <property type="entry name" value="TRANSPOSASE INSG FOR INSERTION SEQUENCE ELEMENT IS4-RELATED"/>
    <property type="match status" value="1"/>
</dbReference>
<dbReference type="InterPro" id="IPR047952">
    <property type="entry name" value="Transpos_IS4"/>
</dbReference>
<protein>
    <submittedName>
        <fullName evidence="4">DDE family transposase</fullName>
    </submittedName>
</protein>
<accession>A0A4R2N8B1</accession>
<comment type="caution">
    <text evidence="4">The sequence shown here is derived from an EMBL/GenBank/DDBJ whole genome shotgun (WGS) entry which is preliminary data.</text>
</comment>
<name>A0A4R2N8B1_9BURK</name>
<gene>
    <name evidence="4" type="ORF">EV674_11470</name>
</gene>
<dbReference type="InterPro" id="IPR002559">
    <property type="entry name" value="Transposase_11"/>
</dbReference>
<dbReference type="InterPro" id="IPR012337">
    <property type="entry name" value="RNaseH-like_sf"/>
</dbReference>
<reference evidence="4 5" key="1">
    <citation type="submission" date="2019-03" db="EMBL/GenBank/DDBJ databases">
        <title>Genomic Encyclopedia of Type Strains, Phase IV (KMG-IV): sequencing the most valuable type-strain genomes for metagenomic binning, comparative biology and taxonomic classification.</title>
        <authorList>
            <person name="Goeker M."/>
        </authorList>
    </citation>
    <scope>NUCLEOTIDE SEQUENCE [LARGE SCALE GENOMIC DNA]</scope>
    <source>
        <strain evidence="4 5">DSM 1837</strain>
    </source>
</reference>
<dbReference type="AlphaFoldDB" id="A0A4R2N8B1"/>
<feature type="domain" description="Transposase IS4 N-terminal" evidence="3">
    <location>
        <begin position="3"/>
        <end position="89"/>
    </location>
</feature>
<proteinExistence type="predicted"/>
<evidence type="ECO:0000256" key="1">
    <source>
        <dbReference type="SAM" id="MobiDB-lite"/>
    </source>
</evidence>
<evidence type="ECO:0000259" key="3">
    <source>
        <dbReference type="Pfam" id="PF13006"/>
    </source>
</evidence>
<dbReference type="RefSeq" id="WP_119014549.1">
    <property type="nucleotide sequence ID" value="NZ_QXNC01000040.1"/>
</dbReference>
<dbReference type="SUPFAM" id="SSF53098">
    <property type="entry name" value="Ribonuclease H-like"/>
    <property type="match status" value="1"/>
</dbReference>
<dbReference type="Pfam" id="PF13006">
    <property type="entry name" value="Nterm_IS4"/>
    <property type="match status" value="1"/>
</dbReference>
<dbReference type="OrthoDB" id="9796012at2"/>
<dbReference type="NCBIfam" id="NF033592">
    <property type="entry name" value="transpos_IS4_1"/>
    <property type="match status" value="1"/>
</dbReference>
<evidence type="ECO:0000313" key="5">
    <source>
        <dbReference type="Proteomes" id="UP000295182"/>
    </source>
</evidence>